<dbReference type="OrthoDB" id="9017980at2"/>
<dbReference type="Proteomes" id="UP000075238">
    <property type="component" value="Chromosome 1"/>
</dbReference>
<organism evidence="1 2">
    <name type="scientific">Cupriavidus nantongensis</name>
    <dbReference type="NCBI Taxonomy" id="1796606"/>
    <lineage>
        <taxon>Bacteria</taxon>
        <taxon>Pseudomonadati</taxon>
        <taxon>Pseudomonadota</taxon>
        <taxon>Betaproteobacteria</taxon>
        <taxon>Burkholderiales</taxon>
        <taxon>Burkholderiaceae</taxon>
        <taxon>Cupriavidus</taxon>
    </lineage>
</organism>
<keyword evidence="2" id="KW-1185">Reference proteome</keyword>
<accession>A0A142JQE9</accession>
<name>A0A142JQE9_9BURK</name>
<dbReference type="EMBL" id="CP014844">
    <property type="protein sequence ID" value="AMR80311.1"/>
    <property type="molecule type" value="Genomic_DNA"/>
</dbReference>
<proteinExistence type="predicted"/>
<protein>
    <submittedName>
        <fullName evidence="1">Uncharacterized protein</fullName>
    </submittedName>
</protein>
<evidence type="ECO:0000313" key="1">
    <source>
        <dbReference type="EMBL" id="AMR80311.1"/>
    </source>
</evidence>
<gene>
    <name evidence="1" type="ORF">A2G96_13005</name>
</gene>
<evidence type="ECO:0000313" key="2">
    <source>
        <dbReference type="Proteomes" id="UP000075238"/>
    </source>
</evidence>
<reference evidence="1 2" key="1">
    <citation type="submission" date="2016-03" db="EMBL/GenBank/DDBJ databases">
        <title>Complete genome sequence of a novel chlorpyrifos degrading bacterium, Cupriavidus nantongensis sp. X1.</title>
        <authorList>
            <person name="Fang L."/>
        </authorList>
    </citation>
    <scope>NUCLEOTIDE SEQUENCE [LARGE SCALE GENOMIC DNA]</scope>
    <source>
        <strain evidence="1 2">X1</strain>
    </source>
</reference>
<dbReference type="AlphaFoldDB" id="A0A142JQE9"/>
<dbReference type="KEGG" id="cnan:A2G96_13005"/>
<sequence length="86" mass="9437">MGQARANARVANANAQAADDWAAYAHRLEQLLLEANAREKAVNAVKDAALAELARVDPRNYLLVQKNRQALGNAAYYEALEERKAS</sequence>